<keyword evidence="1" id="KW-1133">Transmembrane helix</keyword>
<organism evidence="2">
    <name type="scientific">viral metagenome</name>
    <dbReference type="NCBI Taxonomy" id="1070528"/>
    <lineage>
        <taxon>unclassified sequences</taxon>
        <taxon>metagenomes</taxon>
        <taxon>organismal metagenomes</taxon>
    </lineage>
</organism>
<proteinExistence type="predicted"/>
<accession>A0A6C0J2T7</accession>
<keyword evidence="1" id="KW-0812">Transmembrane</keyword>
<protein>
    <submittedName>
        <fullName evidence="2">Uncharacterized protein</fullName>
    </submittedName>
</protein>
<feature type="transmembrane region" description="Helical" evidence="1">
    <location>
        <begin position="7"/>
        <end position="26"/>
    </location>
</feature>
<evidence type="ECO:0000256" key="1">
    <source>
        <dbReference type="SAM" id="Phobius"/>
    </source>
</evidence>
<dbReference type="EMBL" id="MN740286">
    <property type="protein sequence ID" value="QHT97963.1"/>
    <property type="molecule type" value="Genomic_DNA"/>
</dbReference>
<evidence type="ECO:0000313" key="2">
    <source>
        <dbReference type="EMBL" id="QHT97963.1"/>
    </source>
</evidence>
<sequence length="705" mass="79070">MIFTLDLVGSTIILACLWLLVVFSYISGRMVKMGDPEDPHNNLMRPENDVNVCNYDFFGVGGMLNNAPHEIKCYLESKVHTQSKALWKLCNHTLYDVLHEARNTKTLNVAVFVANLDDQRRTTVWGDQQSDNLKSIMKQSTNDWRRVLHDGHPDDFRADDHDIKIAVVVQPGSEGNSERYGAIDWPASDDVTHGLLDFAASGMSDISFRHYHANQLRNLNLHMSVVFENSTSDGTYGYVVRRNYMTSNKDFLVGHCFTKGVTIYINDTMGADLPYNPWLTYFIIVCITCFVIFVAMELISFRRISPLLVVFAAFLSAGIATMVCNKLIKIPSPPVVNGHPKRFSSDVFPVSLLTHELGHTLLMVDHYKVKLSGSGGVVSTSLPGPTKLFSCVMIPVSVMGAENHITHLDAAYVNAMWSMKQGRDYVYSSPTTGGELWRLKSDAKAEPIDHGARASAFIEDFVSTNSIDETTKNNCAPQSLLPRGVGGINIRLESIDNLPEGATANDNMSLGPGACVTLGDIKDLFERSCAWNDALKVYEPQAVCNPINTKRVSLTGNRYYLHQYMNIWASPLELMFVIYLTHRFVSLWKKNELENMKTIYQGGQELHYRELLDWPTIIIICIFITICKVKAENVQRCVGCEDSIANWVTRVVILLAVPMLPLLARRLGVLLRDEVTNSYQAREGRETERLQTKLQNQGVGVVPRV</sequence>
<keyword evidence="1" id="KW-0472">Membrane</keyword>
<feature type="transmembrane region" description="Helical" evidence="1">
    <location>
        <begin position="278"/>
        <end position="299"/>
    </location>
</feature>
<dbReference type="AlphaFoldDB" id="A0A6C0J2T7"/>
<name>A0A6C0J2T7_9ZZZZ</name>
<feature type="transmembrane region" description="Helical" evidence="1">
    <location>
        <begin position="306"/>
        <end position="323"/>
    </location>
</feature>
<reference evidence="2" key="1">
    <citation type="journal article" date="2020" name="Nature">
        <title>Giant virus diversity and host interactions through global metagenomics.</title>
        <authorList>
            <person name="Schulz F."/>
            <person name="Roux S."/>
            <person name="Paez-Espino D."/>
            <person name="Jungbluth S."/>
            <person name="Walsh D.A."/>
            <person name="Denef V.J."/>
            <person name="McMahon K.D."/>
            <person name="Konstantinidis K.T."/>
            <person name="Eloe-Fadrosh E.A."/>
            <person name="Kyrpides N.C."/>
            <person name="Woyke T."/>
        </authorList>
    </citation>
    <scope>NUCLEOTIDE SEQUENCE</scope>
    <source>
        <strain evidence="2">GVMAG-M-3300025626-8</strain>
    </source>
</reference>